<accession>A0A1F8FY27</accession>
<reference evidence="2 3" key="1">
    <citation type="journal article" date="2016" name="Nat. Commun.">
        <title>Thousands of microbial genomes shed light on interconnected biogeochemical processes in an aquifer system.</title>
        <authorList>
            <person name="Anantharaman K."/>
            <person name="Brown C.T."/>
            <person name="Hug L.A."/>
            <person name="Sharon I."/>
            <person name="Castelle C.J."/>
            <person name="Probst A.J."/>
            <person name="Thomas B.C."/>
            <person name="Singh A."/>
            <person name="Wilkins M.J."/>
            <person name="Karaoz U."/>
            <person name="Brodie E.L."/>
            <person name="Williams K.H."/>
            <person name="Hubbard S.S."/>
            <person name="Banfield J.F."/>
        </authorList>
    </citation>
    <scope>NUCLEOTIDE SEQUENCE [LARGE SCALE GENOMIC DNA]</scope>
</reference>
<proteinExistence type="predicted"/>
<dbReference type="Proteomes" id="UP000178117">
    <property type="component" value="Unassembled WGS sequence"/>
</dbReference>
<dbReference type="STRING" id="1802685.A3C88_01600"/>
<protein>
    <recommendedName>
        <fullName evidence="4">DUF2795 domain-containing protein</fullName>
    </recommendedName>
</protein>
<comment type="caution">
    <text evidence="2">The sequence shown here is derived from an EMBL/GenBank/DDBJ whole genome shotgun (WGS) entry which is preliminary data.</text>
</comment>
<feature type="region of interest" description="Disordered" evidence="1">
    <location>
        <begin position="48"/>
        <end position="89"/>
    </location>
</feature>
<name>A0A1F8FY27_9BACT</name>
<evidence type="ECO:0008006" key="4">
    <source>
        <dbReference type="Google" id="ProtNLM"/>
    </source>
</evidence>
<sequence>MAIDPAKVQEYLAGMEFPAKKIDLIRHARDKGAPDEIISALEMLSESETFENPTEVSETLEDTALDVPGNATETEEEDEEAEGEEEETV</sequence>
<organism evidence="2 3">
    <name type="scientific">Candidatus Yanofskybacteria bacterium RIFCSPHIGHO2_02_FULL_50_12</name>
    <dbReference type="NCBI Taxonomy" id="1802685"/>
    <lineage>
        <taxon>Bacteria</taxon>
        <taxon>Candidatus Yanofskyibacteriota</taxon>
    </lineage>
</organism>
<dbReference type="Pfam" id="PF11387">
    <property type="entry name" value="DUF2795"/>
    <property type="match status" value="1"/>
</dbReference>
<feature type="compositionally biased region" description="Acidic residues" evidence="1">
    <location>
        <begin position="73"/>
        <end position="89"/>
    </location>
</feature>
<gene>
    <name evidence="2" type="ORF">A3C88_01600</name>
</gene>
<dbReference type="InterPro" id="IPR021527">
    <property type="entry name" value="DUF2795"/>
</dbReference>
<evidence type="ECO:0000313" key="2">
    <source>
        <dbReference type="EMBL" id="OGN17326.1"/>
    </source>
</evidence>
<feature type="compositionally biased region" description="Polar residues" evidence="1">
    <location>
        <begin position="48"/>
        <end position="57"/>
    </location>
</feature>
<evidence type="ECO:0000313" key="3">
    <source>
        <dbReference type="Proteomes" id="UP000178117"/>
    </source>
</evidence>
<dbReference type="EMBL" id="MGJZ01000013">
    <property type="protein sequence ID" value="OGN17326.1"/>
    <property type="molecule type" value="Genomic_DNA"/>
</dbReference>
<evidence type="ECO:0000256" key="1">
    <source>
        <dbReference type="SAM" id="MobiDB-lite"/>
    </source>
</evidence>
<dbReference type="AlphaFoldDB" id="A0A1F8FY27"/>